<accession>A0A6A5UM11</accession>
<keyword evidence="3" id="KW-0732">Signal</keyword>
<dbReference type="Proteomes" id="UP000800036">
    <property type="component" value="Unassembled WGS sequence"/>
</dbReference>
<dbReference type="EMBL" id="ML976763">
    <property type="protein sequence ID" value="KAF1965400.1"/>
    <property type="molecule type" value="Genomic_DNA"/>
</dbReference>
<keyword evidence="1" id="KW-0175">Coiled coil</keyword>
<keyword evidence="5" id="KW-1185">Reference proteome</keyword>
<protein>
    <submittedName>
        <fullName evidence="4">Uncharacterized protein</fullName>
    </submittedName>
</protein>
<feature type="signal peptide" evidence="3">
    <location>
        <begin position="1"/>
        <end position="18"/>
    </location>
</feature>
<feature type="coiled-coil region" evidence="1">
    <location>
        <begin position="501"/>
        <end position="528"/>
    </location>
</feature>
<feature type="region of interest" description="Disordered" evidence="2">
    <location>
        <begin position="287"/>
        <end position="358"/>
    </location>
</feature>
<evidence type="ECO:0000313" key="4">
    <source>
        <dbReference type="EMBL" id="KAF1965400.1"/>
    </source>
</evidence>
<evidence type="ECO:0000256" key="3">
    <source>
        <dbReference type="SAM" id="SignalP"/>
    </source>
</evidence>
<reference evidence="4" key="1">
    <citation type="journal article" date="2020" name="Stud. Mycol.">
        <title>101 Dothideomycetes genomes: a test case for predicting lifestyles and emergence of pathogens.</title>
        <authorList>
            <person name="Haridas S."/>
            <person name="Albert R."/>
            <person name="Binder M."/>
            <person name="Bloem J."/>
            <person name="Labutti K."/>
            <person name="Salamov A."/>
            <person name="Andreopoulos B."/>
            <person name="Baker S."/>
            <person name="Barry K."/>
            <person name="Bills G."/>
            <person name="Bluhm B."/>
            <person name="Cannon C."/>
            <person name="Castanera R."/>
            <person name="Culley D."/>
            <person name="Daum C."/>
            <person name="Ezra D."/>
            <person name="Gonzalez J."/>
            <person name="Henrissat B."/>
            <person name="Kuo A."/>
            <person name="Liang C."/>
            <person name="Lipzen A."/>
            <person name="Lutzoni F."/>
            <person name="Magnuson J."/>
            <person name="Mondo S."/>
            <person name="Nolan M."/>
            <person name="Ohm R."/>
            <person name="Pangilinan J."/>
            <person name="Park H.-J."/>
            <person name="Ramirez L."/>
            <person name="Alfaro M."/>
            <person name="Sun H."/>
            <person name="Tritt A."/>
            <person name="Yoshinaga Y."/>
            <person name="Zwiers L.-H."/>
            <person name="Turgeon B."/>
            <person name="Goodwin S."/>
            <person name="Spatafora J."/>
            <person name="Crous P."/>
            <person name="Grigoriev I."/>
        </authorList>
    </citation>
    <scope>NUCLEOTIDE SEQUENCE</scope>
    <source>
        <strain evidence="4">CBS 107.79</strain>
    </source>
</reference>
<proteinExistence type="predicted"/>
<evidence type="ECO:0000313" key="5">
    <source>
        <dbReference type="Proteomes" id="UP000800036"/>
    </source>
</evidence>
<name>A0A6A5UM11_9PLEO</name>
<evidence type="ECO:0000256" key="2">
    <source>
        <dbReference type="SAM" id="MobiDB-lite"/>
    </source>
</evidence>
<feature type="compositionally biased region" description="Basic and acidic residues" evidence="2">
    <location>
        <begin position="318"/>
        <end position="331"/>
    </location>
</feature>
<dbReference type="AlphaFoldDB" id="A0A6A5UM11"/>
<organism evidence="4 5">
    <name type="scientific">Bimuria novae-zelandiae CBS 107.79</name>
    <dbReference type="NCBI Taxonomy" id="1447943"/>
    <lineage>
        <taxon>Eukaryota</taxon>
        <taxon>Fungi</taxon>
        <taxon>Dikarya</taxon>
        <taxon>Ascomycota</taxon>
        <taxon>Pezizomycotina</taxon>
        <taxon>Dothideomycetes</taxon>
        <taxon>Pleosporomycetidae</taxon>
        <taxon>Pleosporales</taxon>
        <taxon>Massarineae</taxon>
        <taxon>Didymosphaeriaceae</taxon>
        <taxon>Bimuria</taxon>
    </lineage>
</organism>
<feature type="coiled-coil region" evidence="1">
    <location>
        <begin position="206"/>
        <end position="244"/>
    </location>
</feature>
<dbReference type="OrthoDB" id="3794618at2759"/>
<evidence type="ECO:0000256" key="1">
    <source>
        <dbReference type="SAM" id="Coils"/>
    </source>
</evidence>
<gene>
    <name evidence="4" type="ORF">BU23DRAFT_627704</name>
</gene>
<sequence>MRGAAVLPLLLPSPRLLALLALRHEHFHSHRRFYKRFAGSSQIRITPAHTVNGTSTDNVASVSDCHPTTLSAPAESGATHADHSHFEEQLGVAIANRDILTASTIVTAWVETHGHSKATRDVMEAVTKLTNEEFHGGFDLWGSPALDSVPDLPEASELPEDPRNVLDRKFREFMGQLDGVLESGPLVLPPVLSTEESASASEYHVVSEATVELRQQREEEEQAKQKLLDEAERYERVIRVQKERVQAEAVAKSIKERGERNMHKQVLEEEMHARKMQLIEQQFREQQRLLQRSPTPAIAPTTSANPALDTPGNKRKHDGPEREDPAKKHQADAYQPRTPPQFHRPDLQPQPHYAGVVPQACRPDLQPHAQMTQAQRSDLVPLAAAPKPQLPTTPPTTPRAVDTHMMAKTKEKARVKAEKGKAYADFLIARGPSNKSKATFENCDEVPHDLLGIMRGLEQKPTQVLVDAAPRLKIHIHQWEDEYDKAGVELEFNKASGKTNNEELKKLRKKFQDKIRNYNKKYEKITDKLVKRGFDLGTLV</sequence>
<feature type="chain" id="PRO_5025606498" evidence="3">
    <location>
        <begin position="19"/>
        <end position="540"/>
    </location>
</feature>